<dbReference type="SMART" id="SM00990">
    <property type="entry name" value="VRR_NUC"/>
    <property type="match status" value="1"/>
</dbReference>
<feature type="region of interest" description="Disordered" evidence="10">
    <location>
        <begin position="1"/>
        <end position="307"/>
    </location>
</feature>
<evidence type="ECO:0000256" key="3">
    <source>
        <dbReference type="ARBA" id="ARBA00022722"/>
    </source>
</evidence>
<feature type="compositionally biased region" description="Basic and acidic residues" evidence="10">
    <location>
        <begin position="250"/>
        <end position="267"/>
    </location>
</feature>
<feature type="region of interest" description="Disordered" evidence="10">
    <location>
        <begin position="669"/>
        <end position="714"/>
    </location>
</feature>
<organism evidence="13 14">
    <name type="scientific">Tilletia horrida</name>
    <dbReference type="NCBI Taxonomy" id="155126"/>
    <lineage>
        <taxon>Eukaryota</taxon>
        <taxon>Fungi</taxon>
        <taxon>Dikarya</taxon>
        <taxon>Basidiomycota</taxon>
        <taxon>Ustilaginomycotina</taxon>
        <taxon>Exobasidiomycetes</taxon>
        <taxon>Tilletiales</taxon>
        <taxon>Tilletiaceae</taxon>
        <taxon>Tilletia</taxon>
    </lineage>
</organism>
<feature type="domain" description="CBF1-interacting co-repressor CIR N-terminal" evidence="12">
    <location>
        <begin position="10"/>
        <end position="46"/>
    </location>
</feature>
<dbReference type="InterPro" id="IPR049132">
    <property type="entry name" value="FAN1-like_euk"/>
</dbReference>
<feature type="compositionally biased region" description="Polar residues" evidence="10">
    <location>
        <begin position="139"/>
        <end position="149"/>
    </location>
</feature>
<comment type="subcellular location">
    <subcellularLocation>
        <location evidence="8">Nucleus</location>
    </subcellularLocation>
</comment>
<feature type="compositionally biased region" description="Low complexity" evidence="10">
    <location>
        <begin position="385"/>
        <end position="399"/>
    </location>
</feature>
<dbReference type="Proteomes" id="UP001176521">
    <property type="component" value="Unassembled WGS sequence"/>
</dbReference>
<keyword evidence="3 8" id="KW-0540">Nuclease</keyword>
<keyword evidence="8" id="KW-0227">DNA damage</keyword>
<keyword evidence="9" id="KW-0175">Coiled coil</keyword>
<evidence type="ECO:0000256" key="1">
    <source>
        <dbReference type="ARBA" id="ARBA00000983"/>
    </source>
</evidence>
<dbReference type="GO" id="GO:0005634">
    <property type="term" value="C:nucleus"/>
    <property type="evidence" value="ECO:0007669"/>
    <property type="project" value="UniProtKB-SubCell"/>
</dbReference>
<gene>
    <name evidence="13" type="ORF">OC842_003573</name>
</gene>
<dbReference type="GO" id="GO:0046872">
    <property type="term" value="F:metal ion binding"/>
    <property type="evidence" value="ECO:0007669"/>
    <property type="project" value="UniProtKB-KW"/>
</dbReference>
<keyword evidence="8" id="KW-0234">DNA repair</keyword>
<feature type="compositionally biased region" description="Basic residues" evidence="10">
    <location>
        <begin position="1656"/>
        <end position="1665"/>
    </location>
</feature>
<dbReference type="EC" id="3.1.4.1" evidence="8"/>
<evidence type="ECO:0000256" key="9">
    <source>
        <dbReference type="SAM" id="Coils"/>
    </source>
</evidence>
<feature type="region of interest" description="Disordered" evidence="10">
    <location>
        <begin position="325"/>
        <end position="408"/>
    </location>
</feature>
<dbReference type="Pfam" id="PF21170">
    <property type="entry name" value="FAN1_TPR"/>
    <property type="match status" value="1"/>
</dbReference>
<dbReference type="PANTHER" id="PTHR15749">
    <property type="entry name" value="FANCONI-ASSOCIATED NUCLEASE 1"/>
    <property type="match status" value="1"/>
</dbReference>
<evidence type="ECO:0000313" key="13">
    <source>
        <dbReference type="EMBL" id="KAK0531572.1"/>
    </source>
</evidence>
<evidence type="ECO:0000313" key="14">
    <source>
        <dbReference type="Proteomes" id="UP001176521"/>
    </source>
</evidence>
<dbReference type="InterPro" id="IPR049126">
    <property type="entry name" value="FAN1-like_TPR"/>
</dbReference>
<feature type="region of interest" description="Disordered" evidence="10">
    <location>
        <begin position="1653"/>
        <end position="1678"/>
    </location>
</feature>
<dbReference type="Pfam" id="PF08774">
    <property type="entry name" value="VRR_NUC"/>
    <property type="match status" value="1"/>
</dbReference>
<dbReference type="GO" id="GO:0017108">
    <property type="term" value="F:5'-flap endonuclease activity"/>
    <property type="evidence" value="ECO:0007669"/>
    <property type="project" value="TreeGrafter"/>
</dbReference>
<dbReference type="GO" id="GO:0008409">
    <property type="term" value="F:5'-3' exonuclease activity"/>
    <property type="evidence" value="ECO:0007669"/>
    <property type="project" value="TreeGrafter"/>
</dbReference>
<feature type="region of interest" description="Disordered" evidence="10">
    <location>
        <begin position="962"/>
        <end position="985"/>
    </location>
</feature>
<keyword evidence="7 8" id="KW-0464">Manganese</keyword>
<dbReference type="InterPro" id="IPR033315">
    <property type="entry name" value="Fan1-like"/>
</dbReference>
<feature type="compositionally biased region" description="Low complexity" evidence="10">
    <location>
        <begin position="564"/>
        <end position="575"/>
    </location>
</feature>
<feature type="region of interest" description="Disordered" evidence="10">
    <location>
        <begin position="621"/>
        <end position="654"/>
    </location>
</feature>
<dbReference type="Gene3D" id="3.40.1350.10">
    <property type="match status" value="1"/>
</dbReference>
<feature type="compositionally biased region" description="Basic and acidic residues" evidence="10">
    <location>
        <begin position="424"/>
        <end position="441"/>
    </location>
</feature>
<comment type="similarity">
    <text evidence="2 8">Belongs to the FAN1 family.</text>
</comment>
<name>A0AAN6JK15_9BASI</name>
<dbReference type="GO" id="GO:0004528">
    <property type="term" value="F:phosphodiesterase I activity"/>
    <property type="evidence" value="ECO:0007669"/>
    <property type="project" value="UniProtKB-EC"/>
</dbReference>
<keyword evidence="14" id="KW-1185">Reference proteome</keyword>
<dbReference type="GO" id="GO:0036297">
    <property type="term" value="P:interstrand cross-link repair"/>
    <property type="evidence" value="ECO:0007669"/>
    <property type="project" value="InterPro"/>
</dbReference>
<dbReference type="CDD" id="cd22326">
    <property type="entry name" value="FAN1-like"/>
    <property type="match status" value="1"/>
</dbReference>
<dbReference type="InterPro" id="IPR049125">
    <property type="entry name" value="FAN1-like_WH"/>
</dbReference>
<feature type="domain" description="VRR-NUC" evidence="11">
    <location>
        <begin position="1533"/>
        <end position="1647"/>
    </location>
</feature>
<comment type="function">
    <text evidence="8">Nuclease required for the repair of DNA interstrand cross-links (ICL). Acts as a 5'-3' exonuclease that anchors at a cut end of DNA and cleaves DNA successively at every third nucleotide, allowing to excise an ICL from one strand through flanking incisions.</text>
</comment>
<evidence type="ECO:0000256" key="10">
    <source>
        <dbReference type="SAM" id="MobiDB-lite"/>
    </source>
</evidence>
<keyword evidence="8" id="KW-0539">Nucleus</keyword>
<comment type="catalytic activity">
    <reaction evidence="1 8">
        <text>Hydrolytically removes 5'-nucleotides successively from the 3'-hydroxy termini of 3'-hydroxy-terminated oligonucleotides.</text>
        <dbReference type="EC" id="3.1.4.1"/>
    </reaction>
</comment>
<dbReference type="EMBL" id="JAPDMQ010000182">
    <property type="protein sequence ID" value="KAK0531572.1"/>
    <property type="molecule type" value="Genomic_DNA"/>
</dbReference>
<evidence type="ECO:0000256" key="2">
    <source>
        <dbReference type="ARBA" id="ARBA00005533"/>
    </source>
</evidence>
<comment type="caution">
    <text evidence="13">The sequence shown here is derived from an EMBL/GenBank/DDBJ whole genome shotgun (WGS) entry which is preliminary data.</text>
</comment>
<feature type="region of interest" description="Disordered" evidence="10">
    <location>
        <begin position="1332"/>
        <end position="1374"/>
    </location>
</feature>
<proteinExistence type="inferred from homology"/>
<feature type="compositionally biased region" description="Polar residues" evidence="10">
    <location>
        <begin position="465"/>
        <end position="477"/>
    </location>
</feature>
<feature type="compositionally biased region" description="Basic and acidic residues" evidence="10">
    <location>
        <begin position="184"/>
        <end position="201"/>
    </location>
</feature>
<comment type="cofactor">
    <cofactor evidence="8">
        <name>Mg(2+)</name>
        <dbReference type="ChEBI" id="CHEBI:18420"/>
    </cofactor>
    <cofactor evidence="8">
        <name>Mn(2+)</name>
        <dbReference type="ChEBI" id="CHEBI:29035"/>
    </cofactor>
</comment>
<feature type="compositionally biased region" description="Polar residues" evidence="10">
    <location>
        <begin position="631"/>
        <end position="650"/>
    </location>
</feature>
<evidence type="ECO:0000259" key="12">
    <source>
        <dbReference type="SMART" id="SM01083"/>
    </source>
</evidence>
<protein>
    <recommendedName>
        <fullName evidence="8">Fanconi-associated nuclease</fullName>
        <ecNumber evidence="8">3.1.4.1</ecNumber>
    </recommendedName>
</protein>
<dbReference type="GO" id="GO:0070336">
    <property type="term" value="F:flap-structured DNA binding"/>
    <property type="evidence" value="ECO:0007669"/>
    <property type="project" value="TreeGrafter"/>
</dbReference>
<sequence length="1678" mass="185124">MPLHLTHTKSYNPYSEKNKERVRRDEEEERRRLEAEQQQRQDADSEARIEALRRRNGGRSSGQQQQQHGSHTATRETEQGHINFFADLESGTGRALGPQPGPSRLDRRYNSDPASAAADREKLAHALGGPTAADDRQPWYSSPDLQSAVQRRRSDQQRLAAASRDNAVKSREDPLKLINHIAAQRKEKDLKRKRAQEKAKAMESPYGDASSSSAWKEAGDYSDQYNRDDVRAARKRRRGSSPSSPSKLRKSSEASEGDRREGKRRAYDDDDVGGADTRRSSSSSKHGDHGRGASGSAFPLPGAAPRAMDGAVLGNRLFHSSDQDLLSKSDIGVPESPCRARAPPTPPDPALSFPPCGQVPAARMPNAYSHDTSLHPPAQSARNNTITTLFPTFSPSSSFEDVKKEPNSDDIPIALLAEIEAEEQRRLDAKKAEAGKARVEDDASDSEMDSVSPSPLDRKAPPSADTHSTDQLRTTSPAHVPSDAVAPEPPIDPLDKALADLASDSPSVKVEPSSGQAPLRQPEPENDVDDVPATTVEVKDEILTQQLPPKPTAPHTIASAELPAAATSVADASSSGQASTSAEVPANPPPPRAPLTLIDAQRIGFFPQRWAHAGKLSNLTQGSEFDELGPESTQATATAITPVPSQSNNLDPGKSALDAEALAVSSAAAIPEEEMPPTTPERVHSPAEDAPAAVEEQVAEEAGEAEEDGSPDRTQQQFWGAGIWRSQRQRKGPVPNAFDLMQKAAKLPVAAADPSKKEAQLDADEAKVSMEGVEEEMANADALLDGTLEADVKIRESMYPTALSEMIETVLEHEDFLFSANEVAFLQHYATFTYEARYLFSRLIQRKHQWYRVDSLRYERDVKDMPAAVKELSQTLPDLVAQHSQHVRNQSTADEPLLTRFAYTQHDHGFFDSVGEMLDLLKVEELKSLAKRMGVLKASLSSRADLIEALLAVKTQSTLSRFNGSPSRQSKAIGPSASPSKSESPFRQLTLNFDGSGNKTAQSNHLKKTVQDLIGEAIFIPSEVRSLIDRVALVYYRGNVFNSIGNALTLAVLALCRKRNFPEVQVKRSKDLFKSRDQLKRYEKACAQEYKMVLLVDGSFEAKRVAGATPETFIGQYAFNAHEEALPEMRSAESYKAGVTLFEQIFQEWKEAVSECEQESAENKDRIMYHRMRFHPGWPLTRIVHKATSCLARLKDYVREEEVLNALLAQNTFCRGRRGEWYDRLALITNRYLSGGKRGERAVAMKGLQDPDTHMIFHRSLRSRIKRVENQIKFPYREQHHDFHIYEQEMCPEVTFLGIRLDRMLPASDSSSSLAIVEDGPVSAKKQWDQVFAKPSSPAKTGRSNSFKGKEPVRGVAAKALSPRRNSPDKEKGEVEASGFVKRAVLQKEITIERVVKSPGKGKGVQNDSKDPFDVAADVYDGREGAIESVKIEFAGKEVKSDMHSVWRGLDGVGCGVEELCLQHFAKDGWKGMHCEGGIIRMLFTLAMWDVIFLPVEGAFETKYQSEPLDMRTDAFAIVRKSEVKQRVEEIGATGGLAFIKETDDRERPRKTFACGCNWDRYSLAELLEVAECMGGGPLSTVCEMFCEEWEHCQAGMPDLCIWKPESKKMRLVEVKGPGDELREKQRVWIDALVAAKVPVQVALVRDVAVTEGKGKGKAGGKKAVVKREGRTASPGKK</sequence>
<dbReference type="SMART" id="SM01083">
    <property type="entry name" value="Cir_N"/>
    <property type="match status" value="1"/>
</dbReference>
<evidence type="ECO:0000256" key="6">
    <source>
        <dbReference type="ARBA" id="ARBA00022842"/>
    </source>
</evidence>
<feature type="coiled-coil region" evidence="9">
    <location>
        <begin position="756"/>
        <end position="783"/>
    </location>
</feature>
<dbReference type="InterPro" id="IPR019339">
    <property type="entry name" value="CIR_N_dom"/>
</dbReference>
<accession>A0AAN6JK15</accession>
<keyword evidence="4 8" id="KW-0479">Metal-binding</keyword>
<evidence type="ECO:0000256" key="5">
    <source>
        <dbReference type="ARBA" id="ARBA00022801"/>
    </source>
</evidence>
<reference evidence="13" key="1">
    <citation type="journal article" date="2023" name="PhytoFront">
        <title>Draft Genome Resources of Seven Strains of Tilletia horrida, Causal Agent of Kernel Smut of Rice.</title>
        <authorList>
            <person name="Khanal S."/>
            <person name="Antony Babu S."/>
            <person name="Zhou X.G."/>
        </authorList>
    </citation>
    <scope>NUCLEOTIDE SEQUENCE</scope>
    <source>
        <strain evidence="13">TX3</strain>
    </source>
</reference>
<feature type="compositionally biased region" description="Acidic residues" evidence="10">
    <location>
        <begin position="697"/>
        <end position="709"/>
    </location>
</feature>
<feature type="compositionally biased region" description="Low complexity" evidence="10">
    <location>
        <begin position="61"/>
        <end position="71"/>
    </location>
</feature>
<evidence type="ECO:0000256" key="8">
    <source>
        <dbReference type="RuleBase" id="RU365033"/>
    </source>
</evidence>
<feature type="compositionally biased region" description="Basic and acidic residues" evidence="10">
    <location>
        <begin position="16"/>
        <end position="53"/>
    </location>
</feature>
<dbReference type="PANTHER" id="PTHR15749:SF4">
    <property type="entry name" value="FANCONI-ASSOCIATED NUCLEASE 1"/>
    <property type="match status" value="1"/>
</dbReference>
<dbReference type="Pfam" id="PF21315">
    <property type="entry name" value="FAN1_HTH"/>
    <property type="match status" value="1"/>
</dbReference>
<evidence type="ECO:0000259" key="11">
    <source>
        <dbReference type="SMART" id="SM00990"/>
    </source>
</evidence>
<evidence type="ECO:0000256" key="4">
    <source>
        <dbReference type="ARBA" id="ARBA00022723"/>
    </source>
</evidence>
<feature type="region of interest" description="Disordered" evidence="10">
    <location>
        <begin position="424"/>
        <end position="595"/>
    </location>
</feature>
<dbReference type="InterPro" id="IPR011856">
    <property type="entry name" value="tRNA_endonuc-like_dom_sf"/>
</dbReference>
<dbReference type="InterPro" id="IPR014883">
    <property type="entry name" value="VRR_NUC"/>
</dbReference>
<feature type="compositionally biased region" description="Basic and acidic residues" evidence="10">
    <location>
        <begin position="166"/>
        <end position="175"/>
    </location>
</feature>
<feature type="compositionally biased region" description="Polar residues" evidence="10">
    <location>
        <begin position="1338"/>
        <end position="1347"/>
    </location>
</feature>
<keyword evidence="6 8" id="KW-0460">Magnesium</keyword>
<evidence type="ECO:0000256" key="7">
    <source>
        <dbReference type="ARBA" id="ARBA00023211"/>
    </source>
</evidence>
<keyword evidence="5 8" id="KW-0378">Hydrolase</keyword>